<dbReference type="Proteomes" id="UP000664859">
    <property type="component" value="Unassembled WGS sequence"/>
</dbReference>
<keyword evidence="5" id="KW-1185">Reference proteome</keyword>
<keyword evidence="2" id="KW-0812">Transmembrane</keyword>
<evidence type="ECO:0000256" key="1">
    <source>
        <dbReference type="ARBA" id="ARBA00004141"/>
    </source>
</evidence>
<dbReference type="OrthoDB" id="186614at2759"/>
<organism evidence="4 5">
    <name type="scientific">Tribonema minus</name>
    <dbReference type="NCBI Taxonomy" id="303371"/>
    <lineage>
        <taxon>Eukaryota</taxon>
        <taxon>Sar</taxon>
        <taxon>Stramenopiles</taxon>
        <taxon>Ochrophyta</taxon>
        <taxon>PX clade</taxon>
        <taxon>Xanthophyceae</taxon>
        <taxon>Tribonematales</taxon>
        <taxon>Tribonemataceae</taxon>
        <taxon>Tribonema</taxon>
    </lineage>
</organism>
<dbReference type="GO" id="GO:0016020">
    <property type="term" value="C:membrane"/>
    <property type="evidence" value="ECO:0007669"/>
    <property type="project" value="UniProtKB-SubCell"/>
</dbReference>
<proteinExistence type="predicted"/>
<dbReference type="InterPro" id="IPR018108">
    <property type="entry name" value="MCP_transmembrane"/>
</dbReference>
<dbReference type="InterPro" id="IPR023395">
    <property type="entry name" value="MCP_dom_sf"/>
</dbReference>
<protein>
    <submittedName>
        <fullName evidence="4">Uncharacterized protein</fullName>
    </submittedName>
</protein>
<evidence type="ECO:0000313" key="4">
    <source>
        <dbReference type="EMBL" id="KAG5177788.1"/>
    </source>
</evidence>
<accession>A0A836CAD8</accession>
<evidence type="ECO:0000256" key="3">
    <source>
        <dbReference type="ARBA" id="ARBA00023136"/>
    </source>
</evidence>
<name>A0A836CAD8_9STRA</name>
<evidence type="ECO:0000313" key="5">
    <source>
        <dbReference type="Proteomes" id="UP000664859"/>
    </source>
</evidence>
<keyword evidence="3" id="KW-0472">Membrane</keyword>
<dbReference type="Gene3D" id="1.50.40.10">
    <property type="entry name" value="Mitochondrial carrier domain"/>
    <property type="match status" value="2"/>
</dbReference>
<dbReference type="Pfam" id="PF00153">
    <property type="entry name" value="Mito_carr"/>
    <property type="match status" value="1"/>
</dbReference>
<dbReference type="SUPFAM" id="SSF103506">
    <property type="entry name" value="Mitochondrial carrier"/>
    <property type="match status" value="2"/>
</dbReference>
<reference evidence="4" key="1">
    <citation type="submission" date="2021-02" db="EMBL/GenBank/DDBJ databases">
        <title>First Annotated Genome of the Yellow-green Alga Tribonema minus.</title>
        <authorList>
            <person name="Mahan K.M."/>
        </authorList>
    </citation>
    <scope>NUCLEOTIDE SEQUENCE</scope>
    <source>
        <strain evidence="4">UTEX B ZZ1240</strain>
    </source>
</reference>
<comment type="subcellular location">
    <subcellularLocation>
        <location evidence="1">Membrane</location>
        <topology evidence="1">Multi-pass membrane protein</topology>
    </subcellularLocation>
</comment>
<evidence type="ECO:0000256" key="2">
    <source>
        <dbReference type="ARBA" id="ARBA00022692"/>
    </source>
</evidence>
<dbReference type="EMBL" id="JAFCMP010000521">
    <property type="protein sequence ID" value="KAG5177788.1"/>
    <property type="molecule type" value="Genomic_DNA"/>
</dbReference>
<dbReference type="AlphaFoldDB" id="A0A836CAD8"/>
<comment type="caution">
    <text evidence="4">The sequence shown here is derived from an EMBL/GenBank/DDBJ whole genome shotgun (WGS) entry which is preliminary data.</text>
</comment>
<sequence length="520" mass="55701">MEALVNSAYDRISEDIILLYDAFQAYEEASPRPPLSALLEAIRQVLKEEDKGRKAWSVWSSISREDLRALGGARMGQSVTHSFTALSHLAQVAAGAADTADVDGDGPDKTDAETDAEVLESTESGLREVVRVVLTSVLSDLAVLPFWTVKVSAVAARGRLPELWPFQGYRVAFAAIAREEGWAGLFRGAAPICAGGILRYLRRNRRLYSDYYWKTTQRLTARLVIKDRSARAEMAVHAALALDPEMAVHAYEGVLGRAVCSDRSARALDPEMAVHAYEGVLSRAVWAVALHPFDLLATRMITEAGARYATVRAALRTAAGSEACARYATVRAAGDGHWAGLFAGVRSSIIGACLPCSSWYALGVPFLVKTRRMASASVGSDLEPGLGFGLQVRSGTETIATGTLSVSPAFCALTWPAIHTSYHMAHAFRTARTPPHAAALCILAPLRGAHLSTTAAAAVMMHAATLRIRVPLRAASPSALPPLITSVISLCVVMLSASAAQLHDMDTQYRCVTHCTLGCT</sequence>
<gene>
    <name evidence="4" type="ORF">JKP88DRAFT_331191</name>
</gene>